<feature type="transmembrane region" description="Helical" evidence="7">
    <location>
        <begin position="340"/>
        <end position="359"/>
    </location>
</feature>
<reference evidence="9 10" key="1">
    <citation type="journal article" date="2014" name="J. Microbiol.">
        <title>Diaminobutyricibacter tongyongensis gen. nov., sp. nov. and Homoserinibacter gongjuensis gen. nov., sp. nov. belong to the family Microbacteriaceae.</title>
        <authorList>
            <person name="Kim S.J."/>
            <person name="Ahn J.H."/>
            <person name="Weon H.Y."/>
            <person name="Hamada M."/>
            <person name="Suzuki K."/>
            <person name="Kwon S.W."/>
        </authorList>
    </citation>
    <scope>NUCLEOTIDE SEQUENCE [LARGE SCALE GENOMIC DNA]</scope>
    <source>
        <strain evidence="9 10">NBRC 108724</strain>
    </source>
</reference>
<feature type="transmembrane region" description="Helical" evidence="7">
    <location>
        <begin position="308"/>
        <end position="328"/>
    </location>
</feature>
<evidence type="ECO:0000259" key="8">
    <source>
        <dbReference type="PROSITE" id="PS50850"/>
    </source>
</evidence>
<gene>
    <name evidence="9" type="ORF">G3T36_15150</name>
</gene>
<name>A0A6L9Y0K2_9MICO</name>
<keyword evidence="10" id="KW-1185">Reference proteome</keyword>
<dbReference type="InterPro" id="IPR011701">
    <property type="entry name" value="MFS"/>
</dbReference>
<dbReference type="Proteomes" id="UP000474967">
    <property type="component" value="Unassembled WGS sequence"/>
</dbReference>
<dbReference type="InterPro" id="IPR036259">
    <property type="entry name" value="MFS_trans_sf"/>
</dbReference>
<dbReference type="AlphaFoldDB" id="A0A6L9Y0K2"/>
<accession>A0A6L9Y0K2</accession>
<dbReference type="Pfam" id="PF07690">
    <property type="entry name" value="MFS_1"/>
    <property type="match status" value="1"/>
</dbReference>
<dbReference type="InterPro" id="IPR004638">
    <property type="entry name" value="EmrB-like"/>
</dbReference>
<feature type="domain" description="Major facilitator superfamily (MFS) profile" evidence="8">
    <location>
        <begin position="53"/>
        <end position="496"/>
    </location>
</feature>
<keyword evidence="3" id="KW-1003">Cell membrane</keyword>
<evidence type="ECO:0000256" key="3">
    <source>
        <dbReference type="ARBA" id="ARBA00022475"/>
    </source>
</evidence>
<dbReference type="Gene3D" id="1.20.1250.20">
    <property type="entry name" value="MFS general substrate transporter like domains"/>
    <property type="match status" value="1"/>
</dbReference>
<evidence type="ECO:0000256" key="7">
    <source>
        <dbReference type="SAM" id="Phobius"/>
    </source>
</evidence>
<feature type="transmembrane region" description="Helical" evidence="7">
    <location>
        <begin position="371"/>
        <end position="388"/>
    </location>
</feature>
<evidence type="ECO:0000313" key="10">
    <source>
        <dbReference type="Proteomes" id="UP000474967"/>
    </source>
</evidence>
<keyword evidence="5 7" id="KW-1133">Transmembrane helix</keyword>
<comment type="subcellular location">
    <subcellularLocation>
        <location evidence="1">Cell membrane</location>
        <topology evidence="1">Multi-pass membrane protein</topology>
    </subcellularLocation>
</comment>
<dbReference type="NCBIfam" id="TIGR00711">
    <property type="entry name" value="efflux_EmrB"/>
    <property type="match status" value="1"/>
</dbReference>
<dbReference type="PROSITE" id="PS50850">
    <property type="entry name" value="MFS"/>
    <property type="match status" value="1"/>
</dbReference>
<keyword evidence="4 7" id="KW-0812">Transmembrane</keyword>
<feature type="transmembrane region" description="Helical" evidence="7">
    <location>
        <begin position="51"/>
        <end position="74"/>
    </location>
</feature>
<evidence type="ECO:0000256" key="2">
    <source>
        <dbReference type="ARBA" id="ARBA00022448"/>
    </source>
</evidence>
<keyword evidence="6 7" id="KW-0472">Membrane</keyword>
<dbReference type="GO" id="GO:0022857">
    <property type="term" value="F:transmembrane transporter activity"/>
    <property type="evidence" value="ECO:0007669"/>
    <property type="project" value="InterPro"/>
</dbReference>
<dbReference type="InterPro" id="IPR020846">
    <property type="entry name" value="MFS_dom"/>
</dbReference>
<sequence>MTTTDLTPHPAEDAEDTIATPIAPVAPASATRPGASAASAGSDRRALRGPALGLVVVFITQLMLVVDASIVNVALPDIQKELHFSPTDLSWVVTAYALAFGGLILLSGKIGSIVGARLALMVGVGLFIVASALGGFAPTAEILVAARVLQGVGAAIAAPSTLVLLVANTTEGQNRARAMSLFVLAAGSGGAIGLILGGLLTTGFGWEWVMFVNVPIGILIIVGAALFLHETERVPAKLDLGGAAASTIGMVALVYGFTRAASHSWTDPQVFISFGTALVALVALIFIERRHISPVVQLHFFSTMRTAVPLLGMLLVPAGMFGFFYFATLFTQHVLGFDPLGTGLALLPFVASMLVTNEIAPRVLPRIGEKVVGVVGLSGMVIGLVWLGQLNSSSTFLSGLLGPAVVLGISAGLTFAPLTSIAMDQAPEGEVSAASSLLQGMQQLGGSVGVAVLTTIFIAQTLVGGEAKGISTTLLVGAAFPALALVLFAIWGRRIPVKSGTDDGAGASERASVVLH</sequence>
<protein>
    <submittedName>
        <fullName evidence="9">DHA2 family efflux MFS transporter permease subunit</fullName>
    </submittedName>
</protein>
<feature type="transmembrane region" description="Helical" evidence="7">
    <location>
        <begin position="240"/>
        <end position="258"/>
    </location>
</feature>
<feature type="transmembrane region" description="Helical" evidence="7">
    <location>
        <begin position="469"/>
        <end position="491"/>
    </location>
</feature>
<feature type="transmembrane region" description="Helical" evidence="7">
    <location>
        <begin position="400"/>
        <end position="423"/>
    </location>
</feature>
<feature type="transmembrane region" description="Helical" evidence="7">
    <location>
        <begin position="148"/>
        <end position="167"/>
    </location>
</feature>
<comment type="caution">
    <text evidence="9">The sequence shown here is derived from an EMBL/GenBank/DDBJ whole genome shotgun (WGS) entry which is preliminary data.</text>
</comment>
<feature type="transmembrane region" description="Helical" evidence="7">
    <location>
        <begin position="118"/>
        <end position="136"/>
    </location>
</feature>
<proteinExistence type="predicted"/>
<dbReference type="PANTHER" id="PTHR42718:SF46">
    <property type="entry name" value="BLR6921 PROTEIN"/>
    <property type="match status" value="1"/>
</dbReference>
<feature type="transmembrane region" description="Helical" evidence="7">
    <location>
        <begin position="444"/>
        <end position="463"/>
    </location>
</feature>
<feature type="transmembrane region" description="Helical" evidence="7">
    <location>
        <begin position="208"/>
        <end position="228"/>
    </location>
</feature>
<dbReference type="SUPFAM" id="SSF103473">
    <property type="entry name" value="MFS general substrate transporter"/>
    <property type="match status" value="1"/>
</dbReference>
<dbReference type="EMBL" id="JAAGWY010000003">
    <property type="protein sequence ID" value="NEN07199.1"/>
    <property type="molecule type" value="Genomic_DNA"/>
</dbReference>
<dbReference type="GO" id="GO:0005886">
    <property type="term" value="C:plasma membrane"/>
    <property type="evidence" value="ECO:0007669"/>
    <property type="project" value="UniProtKB-SubCell"/>
</dbReference>
<feature type="transmembrane region" description="Helical" evidence="7">
    <location>
        <begin position="89"/>
        <end position="106"/>
    </location>
</feature>
<feature type="transmembrane region" description="Helical" evidence="7">
    <location>
        <begin position="270"/>
        <end position="287"/>
    </location>
</feature>
<dbReference type="Gene3D" id="1.20.1720.10">
    <property type="entry name" value="Multidrug resistance protein D"/>
    <property type="match status" value="1"/>
</dbReference>
<evidence type="ECO:0000256" key="6">
    <source>
        <dbReference type="ARBA" id="ARBA00023136"/>
    </source>
</evidence>
<organism evidence="9 10">
    <name type="scientific">Leifsonia tongyongensis</name>
    <dbReference type="NCBI Taxonomy" id="1268043"/>
    <lineage>
        <taxon>Bacteria</taxon>
        <taxon>Bacillati</taxon>
        <taxon>Actinomycetota</taxon>
        <taxon>Actinomycetes</taxon>
        <taxon>Micrococcales</taxon>
        <taxon>Microbacteriaceae</taxon>
        <taxon>Leifsonia</taxon>
    </lineage>
</organism>
<evidence type="ECO:0000256" key="4">
    <source>
        <dbReference type="ARBA" id="ARBA00022692"/>
    </source>
</evidence>
<keyword evidence="2" id="KW-0813">Transport</keyword>
<dbReference type="PANTHER" id="PTHR42718">
    <property type="entry name" value="MAJOR FACILITATOR SUPERFAMILY MULTIDRUG TRANSPORTER MFSC"/>
    <property type="match status" value="1"/>
</dbReference>
<dbReference type="CDD" id="cd17321">
    <property type="entry name" value="MFS_MMR_MDR_like"/>
    <property type="match status" value="1"/>
</dbReference>
<evidence type="ECO:0000313" key="9">
    <source>
        <dbReference type="EMBL" id="NEN07199.1"/>
    </source>
</evidence>
<evidence type="ECO:0000256" key="1">
    <source>
        <dbReference type="ARBA" id="ARBA00004651"/>
    </source>
</evidence>
<evidence type="ECO:0000256" key="5">
    <source>
        <dbReference type="ARBA" id="ARBA00022989"/>
    </source>
</evidence>
<feature type="transmembrane region" description="Helical" evidence="7">
    <location>
        <begin position="179"/>
        <end position="202"/>
    </location>
</feature>
<dbReference type="RefSeq" id="WP_163290642.1">
    <property type="nucleotide sequence ID" value="NZ_JAAGWY010000003.1"/>
</dbReference>